<evidence type="ECO:0000313" key="3">
    <source>
        <dbReference type="Proteomes" id="UP000245431"/>
    </source>
</evidence>
<dbReference type="AlphaFoldDB" id="A0A1D3K8X4"/>
<evidence type="ECO:0000259" key="1">
    <source>
        <dbReference type="Pfam" id="PF13655"/>
    </source>
</evidence>
<feature type="domain" description="Reverse transcriptase N-terminal" evidence="1">
    <location>
        <begin position="26"/>
        <end position="53"/>
    </location>
</feature>
<name>A0A1D3K8X4_PSEVE</name>
<sequence>MVVLIPHAQSAAGTGASSNFESVWPLSWCQIESQVKRLQVRIAKATQEGRWGKGQGASLGKLRSTCSDRAASRNDSHFCLYQQKMAASTKQSGFSA</sequence>
<dbReference type="EMBL" id="LT599584">
    <property type="protein sequence ID" value="SBW84760.1"/>
    <property type="molecule type" value="Genomic_DNA"/>
</dbReference>
<accession>A0A1D3K8X4</accession>
<proteinExistence type="predicted"/>
<dbReference type="InterPro" id="IPR025960">
    <property type="entry name" value="RVT_N"/>
</dbReference>
<gene>
    <name evidence="2" type="ORF">PVE_R2G0735</name>
</gene>
<protein>
    <recommendedName>
        <fullName evidence="1">Reverse transcriptase N-terminal domain-containing protein</fullName>
    </recommendedName>
</protein>
<evidence type="ECO:0000313" key="2">
    <source>
        <dbReference type="EMBL" id="SBW84760.1"/>
    </source>
</evidence>
<dbReference type="Pfam" id="PF13655">
    <property type="entry name" value="RVT_N"/>
    <property type="match status" value="1"/>
</dbReference>
<reference evidence="3" key="1">
    <citation type="submission" date="2016-07" db="EMBL/GenBank/DDBJ databases">
        <authorList>
            <person name="Florea S."/>
            <person name="Webb J.S."/>
            <person name="Jaromczyk J."/>
            <person name="Schardl C.L."/>
        </authorList>
    </citation>
    <scope>NUCLEOTIDE SEQUENCE [LARGE SCALE GENOMIC DNA]</scope>
    <source>
        <strain evidence="3">1YdBTEX2</strain>
    </source>
</reference>
<organism evidence="2 3">
    <name type="scientific">Pseudomonas veronii 1YdBTEX2</name>
    <dbReference type="NCBI Taxonomy" id="1295141"/>
    <lineage>
        <taxon>Bacteria</taxon>
        <taxon>Pseudomonadati</taxon>
        <taxon>Pseudomonadota</taxon>
        <taxon>Gammaproteobacteria</taxon>
        <taxon>Pseudomonadales</taxon>
        <taxon>Pseudomonadaceae</taxon>
        <taxon>Pseudomonas</taxon>
    </lineage>
</organism>
<dbReference type="Proteomes" id="UP000245431">
    <property type="component" value="Chromosome PVE_r2"/>
</dbReference>